<dbReference type="PANTHER" id="PTHR46696:SF1">
    <property type="entry name" value="CYTOCHROME P450 YJIB-RELATED"/>
    <property type="match status" value="1"/>
</dbReference>
<dbReference type="Gene3D" id="1.10.630.10">
    <property type="entry name" value="Cytochrome P450"/>
    <property type="match status" value="1"/>
</dbReference>
<sequence>MTENVVTENDEVLFDPFAPGFTDDPYPQYRQLREAGPVYQHPLGFWLLTQHAEVSDLLRSGLSVEDRNLGPSPMRDLREQAGIDVDPRAGGLSMLDRDPPDHTRLRSLVSKVFTPRSIAALEPEVTALVDEALDRIAEAGSVDLVEELAFPLPFAVISRMLGMPPVDHVRLRELTAQLVRSLEPVNDPATLAAIAAADAELSAVIADVIAWKRDNEADDLLTALIAAEHDGDVLSDEELVAQVVLLYVAGHETTVNLIAGGVLALLREPDQLALLRERPDLAGAATEELLRYDSPVQLSRRITLEPHTILGHVIPPGSFVIASLASANRDERFWGPDADQVRIDRPDARRHVSFGGGPHHCLGAALARLEARVAFGRLVERFDTLALDGEVEWNGRINLRGPGRLPVSVTA</sequence>
<keyword evidence="6 9" id="KW-0408">Iron</keyword>
<dbReference type="CDD" id="cd20625">
    <property type="entry name" value="CYP164-like"/>
    <property type="match status" value="1"/>
</dbReference>
<evidence type="ECO:0000256" key="6">
    <source>
        <dbReference type="ARBA" id="ARBA00023004"/>
    </source>
</evidence>
<evidence type="ECO:0000256" key="4">
    <source>
        <dbReference type="ARBA" id="ARBA00022723"/>
    </source>
</evidence>
<dbReference type="InterPro" id="IPR001128">
    <property type="entry name" value="Cyt_P450"/>
</dbReference>
<dbReference type="PRINTS" id="PR00359">
    <property type="entry name" value="BP450"/>
</dbReference>
<keyword evidence="5 9" id="KW-0560">Oxidoreductase</keyword>
<keyword evidence="4 9" id="KW-0479">Metal-binding</keyword>
<comment type="pathway">
    <text evidence="1">Antibiotic biosynthesis; vancomycin biosynthesis.</text>
</comment>
<organism evidence="10 11">
    <name type="scientific">Amycolatopsis marina</name>
    <dbReference type="NCBI Taxonomy" id="490629"/>
    <lineage>
        <taxon>Bacteria</taxon>
        <taxon>Bacillati</taxon>
        <taxon>Actinomycetota</taxon>
        <taxon>Actinomycetes</taxon>
        <taxon>Pseudonocardiales</taxon>
        <taxon>Pseudonocardiaceae</taxon>
        <taxon>Amycolatopsis</taxon>
    </lineage>
</organism>
<dbReference type="PROSITE" id="PS00086">
    <property type="entry name" value="CYTOCHROME_P450"/>
    <property type="match status" value="1"/>
</dbReference>
<dbReference type="FunFam" id="1.10.630.10:FF:000018">
    <property type="entry name" value="Cytochrome P450 monooxygenase"/>
    <property type="match status" value="1"/>
</dbReference>
<protein>
    <submittedName>
        <fullName evidence="10">Cytochrome P450</fullName>
    </submittedName>
</protein>
<dbReference type="GO" id="GO:0005506">
    <property type="term" value="F:iron ion binding"/>
    <property type="evidence" value="ECO:0007669"/>
    <property type="project" value="InterPro"/>
</dbReference>
<evidence type="ECO:0000313" key="11">
    <source>
        <dbReference type="Proteomes" id="UP000243799"/>
    </source>
</evidence>
<evidence type="ECO:0000256" key="5">
    <source>
        <dbReference type="ARBA" id="ARBA00023002"/>
    </source>
</evidence>
<dbReference type="OrthoDB" id="3213397at2"/>
<dbReference type="RefSeq" id="WP_091672505.1">
    <property type="nucleotide sequence ID" value="NZ_FOKG01000005.1"/>
</dbReference>
<dbReference type="SUPFAM" id="SSF48264">
    <property type="entry name" value="Cytochrome P450"/>
    <property type="match status" value="1"/>
</dbReference>
<evidence type="ECO:0000256" key="8">
    <source>
        <dbReference type="ARBA" id="ARBA00055433"/>
    </source>
</evidence>
<name>A0A1I0YNZ9_9PSEU</name>
<dbReference type="GO" id="GO:0016705">
    <property type="term" value="F:oxidoreductase activity, acting on paired donors, with incorporation or reduction of molecular oxygen"/>
    <property type="evidence" value="ECO:0007669"/>
    <property type="project" value="InterPro"/>
</dbReference>
<dbReference type="EMBL" id="FOKG01000005">
    <property type="protein sequence ID" value="SFB15105.1"/>
    <property type="molecule type" value="Genomic_DNA"/>
</dbReference>
<reference evidence="11" key="1">
    <citation type="submission" date="2016-10" db="EMBL/GenBank/DDBJ databases">
        <authorList>
            <person name="Varghese N."/>
            <person name="Submissions S."/>
        </authorList>
    </citation>
    <scope>NUCLEOTIDE SEQUENCE [LARGE SCALE GENOMIC DNA]</scope>
    <source>
        <strain evidence="11">CGMCC 4.3568</strain>
    </source>
</reference>
<gene>
    <name evidence="10" type="ORF">SAMN05216266_105236</name>
</gene>
<evidence type="ECO:0000256" key="7">
    <source>
        <dbReference type="ARBA" id="ARBA00023033"/>
    </source>
</evidence>
<dbReference type="InterPro" id="IPR036396">
    <property type="entry name" value="Cyt_P450_sf"/>
</dbReference>
<dbReference type="STRING" id="490629.SAMN05216266_105236"/>
<evidence type="ECO:0000256" key="2">
    <source>
        <dbReference type="ARBA" id="ARBA00010617"/>
    </source>
</evidence>
<accession>A0A1I0YNZ9</accession>
<evidence type="ECO:0000256" key="1">
    <source>
        <dbReference type="ARBA" id="ARBA00004660"/>
    </source>
</evidence>
<dbReference type="GO" id="GO:0020037">
    <property type="term" value="F:heme binding"/>
    <property type="evidence" value="ECO:0007669"/>
    <property type="project" value="InterPro"/>
</dbReference>
<comment type="similarity">
    <text evidence="2 9">Belongs to the cytochrome P450 family.</text>
</comment>
<dbReference type="Proteomes" id="UP000243799">
    <property type="component" value="Unassembled WGS sequence"/>
</dbReference>
<dbReference type="Pfam" id="PF00067">
    <property type="entry name" value="p450"/>
    <property type="match status" value="1"/>
</dbReference>
<keyword evidence="11" id="KW-1185">Reference proteome</keyword>
<dbReference type="InterPro" id="IPR002397">
    <property type="entry name" value="Cyt_P450_B"/>
</dbReference>
<keyword evidence="3 9" id="KW-0349">Heme</keyword>
<evidence type="ECO:0000313" key="10">
    <source>
        <dbReference type="EMBL" id="SFB15105.1"/>
    </source>
</evidence>
<dbReference type="PRINTS" id="PR00385">
    <property type="entry name" value="P450"/>
</dbReference>
<evidence type="ECO:0000256" key="9">
    <source>
        <dbReference type="RuleBase" id="RU000461"/>
    </source>
</evidence>
<keyword evidence="7 9" id="KW-0503">Monooxygenase</keyword>
<proteinExistence type="inferred from homology"/>
<dbReference type="InterPro" id="IPR017972">
    <property type="entry name" value="Cyt_P450_CS"/>
</dbReference>
<dbReference type="AlphaFoldDB" id="A0A1I0YNZ9"/>
<dbReference type="GO" id="GO:0004497">
    <property type="term" value="F:monooxygenase activity"/>
    <property type="evidence" value="ECO:0007669"/>
    <property type="project" value="UniProtKB-KW"/>
</dbReference>
<evidence type="ECO:0000256" key="3">
    <source>
        <dbReference type="ARBA" id="ARBA00022617"/>
    </source>
</evidence>
<dbReference type="PANTHER" id="PTHR46696">
    <property type="entry name" value="P450, PUTATIVE (EUROFUNG)-RELATED"/>
    <property type="match status" value="1"/>
</dbReference>
<comment type="function">
    <text evidence="8">Involved in the coupling of aromatic side chains of the heptapeptide of vancomycin.</text>
</comment>